<reference evidence="2" key="1">
    <citation type="submission" date="2015-01" db="EMBL/GenBank/DDBJ databases">
        <authorList>
            <person name="Manzoor Shahid"/>
            <person name="Zubair Saima"/>
        </authorList>
    </citation>
    <scope>NUCLEOTIDE SEQUENCE [LARGE SCALE GENOMIC DNA]</scope>
    <source>
        <strain evidence="2">V1</strain>
    </source>
</reference>
<gene>
    <name evidence="1" type="ORF">TPHV1_130038</name>
</gene>
<accession>A0A0B7GVP0</accession>
<proteinExistence type="predicted"/>
<organism evidence="1 2">
    <name type="scientific">Treponema phagedenis</name>
    <dbReference type="NCBI Taxonomy" id="162"/>
    <lineage>
        <taxon>Bacteria</taxon>
        <taxon>Pseudomonadati</taxon>
        <taxon>Spirochaetota</taxon>
        <taxon>Spirochaetia</taxon>
        <taxon>Spirochaetales</taxon>
        <taxon>Treponemataceae</taxon>
        <taxon>Treponema</taxon>
    </lineage>
</organism>
<dbReference type="Proteomes" id="UP000042527">
    <property type="component" value="Unassembled WGS sequence"/>
</dbReference>
<evidence type="ECO:0000313" key="1">
    <source>
        <dbReference type="EMBL" id="CEM61000.1"/>
    </source>
</evidence>
<sequence>MNENNLEKNTLGLSGSQVKDMVHKLLEKYK</sequence>
<protein>
    <submittedName>
        <fullName evidence="1">Uncharacterized protein</fullName>
    </submittedName>
</protein>
<evidence type="ECO:0000313" key="2">
    <source>
        <dbReference type="Proteomes" id="UP000042527"/>
    </source>
</evidence>
<dbReference type="EMBL" id="CDNC01000005">
    <property type="protein sequence ID" value="CEM61000.1"/>
    <property type="molecule type" value="Genomic_DNA"/>
</dbReference>
<keyword evidence="2" id="KW-1185">Reference proteome</keyword>
<name>A0A0B7GVP0_TREPH</name>
<dbReference type="AlphaFoldDB" id="A0A0B7GVP0"/>